<keyword evidence="2 5" id="KW-0812">Transmembrane</keyword>
<comment type="subcellular location">
    <subcellularLocation>
        <location evidence="1">Membrane</location>
        <topology evidence="1">Multi-pass membrane protein</topology>
    </subcellularLocation>
</comment>
<keyword evidence="8" id="KW-1185">Reference proteome</keyword>
<dbReference type="STRING" id="1314674.A0A0D7BM84"/>
<dbReference type="PANTHER" id="PTHR10783:SF103">
    <property type="entry name" value="SOLUTE CARRIER FAMILY 53 MEMBER 1"/>
    <property type="match status" value="1"/>
</dbReference>
<name>A0A0D7BM84_9AGAR</name>
<dbReference type="GO" id="GO:0000822">
    <property type="term" value="F:inositol hexakisphosphate binding"/>
    <property type="evidence" value="ECO:0007669"/>
    <property type="project" value="TreeGrafter"/>
</dbReference>
<sequence length="305" mass="35583">MNPKWWPIVWLLITVAVLVNPFPVFHRFSRAWLFRRFGKLMFPGIGMVKFSDFWLGDQMTSLGFVFGSLPLFVCTYTTGFQPDWSDKCGNKTNIWLGAFVLAALPLLIRLVQSMRRFADSGLHTHLLNAGKYGLGVASQLCYYLWRHHGGRGTLFFVWIIFNTIYVISAGSWDVWFDMSLLRRRAKHPWLRDELMYSDAVWSYWFAMLYNTLTRFAFVIYIPAVGPNDYLRSFIVSVLEITRRIMWNFFRLENEHIGNVDQYRATREVPLPYALENVEAHRRAETEDDDASVWETVGTTTAVASR</sequence>
<evidence type="ECO:0000256" key="4">
    <source>
        <dbReference type="ARBA" id="ARBA00023136"/>
    </source>
</evidence>
<dbReference type="GO" id="GO:0016036">
    <property type="term" value="P:cellular response to phosphate starvation"/>
    <property type="evidence" value="ECO:0007669"/>
    <property type="project" value="TreeGrafter"/>
</dbReference>
<keyword evidence="4 5" id="KW-0472">Membrane</keyword>
<evidence type="ECO:0000259" key="6">
    <source>
        <dbReference type="PROSITE" id="PS51380"/>
    </source>
</evidence>
<dbReference type="AlphaFoldDB" id="A0A0D7BM84"/>
<keyword evidence="3 5" id="KW-1133">Transmembrane helix</keyword>
<evidence type="ECO:0000256" key="1">
    <source>
        <dbReference type="ARBA" id="ARBA00004141"/>
    </source>
</evidence>
<reference evidence="7 8" key="1">
    <citation type="journal article" date="2015" name="Fungal Genet. Biol.">
        <title>Evolution of novel wood decay mechanisms in Agaricales revealed by the genome sequences of Fistulina hepatica and Cylindrobasidium torrendii.</title>
        <authorList>
            <person name="Floudas D."/>
            <person name="Held B.W."/>
            <person name="Riley R."/>
            <person name="Nagy L.G."/>
            <person name="Koehler G."/>
            <person name="Ransdell A.S."/>
            <person name="Younus H."/>
            <person name="Chow J."/>
            <person name="Chiniquy J."/>
            <person name="Lipzen A."/>
            <person name="Tritt A."/>
            <person name="Sun H."/>
            <person name="Haridas S."/>
            <person name="LaButti K."/>
            <person name="Ohm R.A."/>
            <person name="Kues U."/>
            <person name="Blanchette R.A."/>
            <person name="Grigoriev I.V."/>
            <person name="Minto R.E."/>
            <person name="Hibbett D.S."/>
        </authorList>
    </citation>
    <scope>NUCLEOTIDE SEQUENCE [LARGE SCALE GENOMIC DNA]</scope>
    <source>
        <strain evidence="7 8">FP15055 ss-10</strain>
    </source>
</reference>
<feature type="transmembrane region" description="Helical" evidence="5">
    <location>
        <begin position="152"/>
        <end position="172"/>
    </location>
</feature>
<feature type="transmembrane region" description="Helical" evidence="5">
    <location>
        <begin position="201"/>
        <end position="221"/>
    </location>
</feature>
<feature type="domain" description="EXS" evidence="6">
    <location>
        <begin position="89"/>
        <end position="282"/>
    </location>
</feature>
<evidence type="ECO:0000313" key="7">
    <source>
        <dbReference type="EMBL" id="KIY70691.1"/>
    </source>
</evidence>
<accession>A0A0D7BM84</accession>
<dbReference type="GO" id="GO:0006817">
    <property type="term" value="P:phosphate ion transport"/>
    <property type="evidence" value="ECO:0007669"/>
    <property type="project" value="TreeGrafter"/>
</dbReference>
<gene>
    <name evidence="7" type="ORF">CYLTODRAFT_347287</name>
</gene>
<dbReference type="EMBL" id="KN880464">
    <property type="protein sequence ID" value="KIY70691.1"/>
    <property type="molecule type" value="Genomic_DNA"/>
</dbReference>
<dbReference type="GO" id="GO:0005794">
    <property type="term" value="C:Golgi apparatus"/>
    <property type="evidence" value="ECO:0007669"/>
    <property type="project" value="TreeGrafter"/>
</dbReference>
<evidence type="ECO:0000256" key="3">
    <source>
        <dbReference type="ARBA" id="ARBA00022989"/>
    </source>
</evidence>
<protein>
    <submittedName>
        <fullName evidence="7">EXS-domain-containing protein</fullName>
    </submittedName>
</protein>
<dbReference type="Pfam" id="PF03124">
    <property type="entry name" value="EXS"/>
    <property type="match status" value="1"/>
</dbReference>
<evidence type="ECO:0000313" key="8">
    <source>
        <dbReference type="Proteomes" id="UP000054007"/>
    </source>
</evidence>
<dbReference type="InterPro" id="IPR004342">
    <property type="entry name" value="EXS_C"/>
</dbReference>
<feature type="transmembrane region" description="Helical" evidence="5">
    <location>
        <begin position="92"/>
        <end position="111"/>
    </location>
</feature>
<feature type="transmembrane region" description="Helical" evidence="5">
    <location>
        <begin position="6"/>
        <end position="25"/>
    </location>
</feature>
<dbReference type="PANTHER" id="PTHR10783">
    <property type="entry name" value="XENOTROPIC AND POLYTROPIC RETROVIRUS RECEPTOR 1-RELATED"/>
    <property type="match status" value="1"/>
</dbReference>
<dbReference type="GO" id="GO:0005886">
    <property type="term" value="C:plasma membrane"/>
    <property type="evidence" value="ECO:0007669"/>
    <property type="project" value="TreeGrafter"/>
</dbReference>
<dbReference type="OrthoDB" id="9970435at2759"/>
<evidence type="ECO:0000256" key="2">
    <source>
        <dbReference type="ARBA" id="ARBA00022692"/>
    </source>
</evidence>
<dbReference type="PROSITE" id="PS51380">
    <property type="entry name" value="EXS"/>
    <property type="match status" value="1"/>
</dbReference>
<feature type="transmembrane region" description="Helical" evidence="5">
    <location>
        <begin position="61"/>
        <end position="80"/>
    </location>
</feature>
<evidence type="ECO:0000256" key="5">
    <source>
        <dbReference type="SAM" id="Phobius"/>
    </source>
</evidence>
<organism evidence="7 8">
    <name type="scientific">Cylindrobasidium torrendii FP15055 ss-10</name>
    <dbReference type="NCBI Taxonomy" id="1314674"/>
    <lineage>
        <taxon>Eukaryota</taxon>
        <taxon>Fungi</taxon>
        <taxon>Dikarya</taxon>
        <taxon>Basidiomycota</taxon>
        <taxon>Agaricomycotina</taxon>
        <taxon>Agaricomycetes</taxon>
        <taxon>Agaricomycetidae</taxon>
        <taxon>Agaricales</taxon>
        <taxon>Marasmiineae</taxon>
        <taxon>Physalacriaceae</taxon>
        <taxon>Cylindrobasidium</taxon>
    </lineage>
</organism>
<proteinExistence type="predicted"/>
<dbReference type="Proteomes" id="UP000054007">
    <property type="component" value="Unassembled WGS sequence"/>
</dbReference>